<evidence type="ECO:0000313" key="3">
    <source>
        <dbReference type="Proteomes" id="UP000000488"/>
    </source>
</evidence>
<protein>
    <recommendedName>
        <fullName evidence="1">BioF2-like acetyltransferase domain-containing protein</fullName>
    </recommendedName>
</protein>
<proteinExistence type="predicted"/>
<feature type="domain" description="BioF2-like acetyltransferase" evidence="1">
    <location>
        <begin position="160"/>
        <end position="273"/>
    </location>
</feature>
<feature type="domain" description="BioF2-like acetyltransferase" evidence="1">
    <location>
        <begin position="277"/>
        <end position="379"/>
    </location>
</feature>
<reference evidence="2 3" key="1">
    <citation type="journal article" date="2011" name="J. Bacteriol.">
        <title>Genome sequence of the halotolerant marine bacterium Myxococcus fulvus HW-1.</title>
        <authorList>
            <person name="Li Z.F."/>
            <person name="Li X."/>
            <person name="Liu H."/>
            <person name="Liu X."/>
            <person name="Han K."/>
            <person name="Wu Z.H."/>
            <person name="Hu W."/>
            <person name="Li F.F."/>
            <person name="Li Y.Z."/>
        </authorList>
    </citation>
    <scope>NUCLEOTIDE SEQUENCE [LARGE SCALE GENOMIC DNA]</scope>
    <source>
        <strain evidence="3">ATCC BAA-855 / HW-1</strain>
    </source>
</reference>
<dbReference type="AlphaFoldDB" id="F8CPA4"/>
<organism evidence="2 3">
    <name type="scientific">Myxococcus fulvus (strain ATCC BAA-855 / HW-1)</name>
    <dbReference type="NCBI Taxonomy" id="483219"/>
    <lineage>
        <taxon>Bacteria</taxon>
        <taxon>Pseudomonadati</taxon>
        <taxon>Myxococcota</taxon>
        <taxon>Myxococcia</taxon>
        <taxon>Myxococcales</taxon>
        <taxon>Cystobacterineae</taxon>
        <taxon>Myxococcaceae</taxon>
        <taxon>Myxococcus</taxon>
    </lineage>
</organism>
<sequence length="423" mass="48082">MALESEWNALVEATSNELFYRHEFLRIWMDNFVPGVSPRVLTLRDADGSLSAVLPLWEERTTLLGVPVRQLSAAANAHSCRFDLVAKAPDMAAAAFVTHLRSAGGWDVLRLTDVPDGGAAWRLHTVARESGLPVGEWESLRSPYVPLPATRDAFQKTLQSKFKANCRRRRRKLEEKGRLTFERVDGGLGLEGALEEGFLLEQSGWKGARGTAMAQDARTRGFYTELARDAAYRQRLALYFLRLDGRPVAFHFGLEYGGRYFLLKPGYDEGLRECSGWKGARGTAMAQDARTRGFYTELARDAAYRQRLALYFLRLDGRPVAFHFGLEYGGRYFLLKPGYDEGLRECSPGQLLVDEVIGSCIDRGLREFDFLGPDMVWKRDWTNEVRRHTWLYVFNDSPFGRALCSAKFQWGPAVKEVVSRWRR</sequence>
<evidence type="ECO:0000313" key="2">
    <source>
        <dbReference type="EMBL" id="AEI66682.1"/>
    </source>
</evidence>
<dbReference type="Gene3D" id="3.40.630.30">
    <property type="match status" value="1"/>
</dbReference>
<accession>F8CPA4</accession>
<dbReference type="eggNOG" id="COG5653">
    <property type="taxonomic scope" value="Bacteria"/>
</dbReference>
<dbReference type="Proteomes" id="UP000000488">
    <property type="component" value="Chromosome"/>
</dbReference>
<dbReference type="Pfam" id="PF13480">
    <property type="entry name" value="Acetyltransf_6"/>
    <property type="match status" value="2"/>
</dbReference>
<dbReference type="STRING" id="483219.LILAB_23935"/>
<dbReference type="SUPFAM" id="SSF55729">
    <property type="entry name" value="Acyl-CoA N-acyltransferases (Nat)"/>
    <property type="match status" value="2"/>
</dbReference>
<name>F8CPA4_MYXFH</name>
<dbReference type="EMBL" id="CP002830">
    <property type="protein sequence ID" value="AEI66682.1"/>
    <property type="molecule type" value="Genomic_DNA"/>
</dbReference>
<gene>
    <name evidence="2" type="ordered locus">LILAB_23935</name>
</gene>
<dbReference type="HOGENOM" id="CLU_046277_3_0_7"/>
<evidence type="ECO:0000259" key="1">
    <source>
        <dbReference type="Pfam" id="PF13480"/>
    </source>
</evidence>
<dbReference type="InterPro" id="IPR038740">
    <property type="entry name" value="BioF2-like_GNAT_dom"/>
</dbReference>
<dbReference type="KEGG" id="mfu:LILAB_23935"/>
<dbReference type="InterPro" id="IPR016181">
    <property type="entry name" value="Acyl_CoA_acyltransferase"/>
</dbReference>